<dbReference type="EnsemblPlants" id="OPUNC06G12270.1">
    <property type="protein sequence ID" value="OPUNC06G12270.1"/>
    <property type="gene ID" value="OPUNC06G12270"/>
</dbReference>
<dbReference type="Proteomes" id="UP000026962">
    <property type="component" value="Chromosome 6"/>
</dbReference>
<accession>A0A0E0LB36</accession>
<reference evidence="1" key="2">
    <citation type="submission" date="2018-05" db="EMBL/GenBank/DDBJ databases">
        <title>OpunRS2 (Oryza punctata Reference Sequence Version 2).</title>
        <authorList>
            <person name="Zhang J."/>
            <person name="Kudrna D."/>
            <person name="Lee S."/>
            <person name="Talag J."/>
            <person name="Welchert J."/>
            <person name="Wing R.A."/>
        </authorList>
    </citation>
    <scope>NUCLEOTIDE SEQUENCE [LARGE SCALE GENOMIC DNA]</scope>
</reference>
<sequence>MGKIGPKKPICARLFHGVDVPKPSLIPSEHHVETVVTKVGDRCCYRYSQDTSSWSPESPRSQHRFHVLDVRTPTGYGRLHAKNRWLKDVVAKGQVELEELKTDLASLRHGLCVKLLRL</sequence>
<name>A0A0E0LB36_ORYPU</name>
<evidence type="ECO:0000313" key="1">
    <source>
        <dbReference type="EnsemblPlants" id="OPUNC06G12270.1"/>
    </source>
</evidence>
<protein>
    <submittedName>
        <fullName evidence="1">Uncharacterized protein</fullName>
    </submittedName>
</protein>
<evidence type="ECO:0000313" key="2">
    <source>
        <dbReference type="Proteomes" id="UP000026962"/>
    </source>
</evidence>
<proteinExistence type="predicted"/>
<reference evidence="1" key="1">
    <citation type="submission" date="2015-04" db="UniProtKB">
        <authorList>
            <consortium name="EnsemblPlants"/>
        </authorList>
    </citation>
    <scope>IDENTIFICATION</scope>
</reference>
<dbReference type="AlphaFoldDB" id="A0A0E0LB36"/>
<dbReference type="HOGENOM" id="CLU_2076926_0_0_1"/>
<keyword evidence="2" id="KW-1185">Reference proteome</keyword>
<dbReference type="Gramene" id="OPUNC06G12270.1">
    <property type="protein sequence ID" value="OPUNC06G12270.1"/>
    <property type="gene ID" value="OPUNC06G12270"/>
</dbReference>
<organism evidence="1">
    <name type="scientific">Oryza punctata</name>
    <name type="common">Red rice</name>
    <dbReference type="NCBI Taxonomy" id="4537"/>
    <lineage>
        <taxon>Eukaryota</taxon>
        <taxon>Viridiplantae</taxon>
        <taxon>Streptophyta</taxon>
        <taxon>Embryophyta</taxon>
        <taxon>Tracheophyta</taxon>
        <taxon>Spermatophyta</taxon>
        <taxon>Magnoliopsida</taxon>
        <taxon>Liliopsida</taxon>
        <taxon>Poales</taxon>
        <taxon>Poaceae</taxon>
        <taxon>BOP clade</taxon>
        <taxon>Oryzoideae</taxon>
        <taxon>Oryzeae</taxon>
        <taxon>Oryzinae</taxon>
        <taxon>Oryza</taxon>
    </lineage>
</organism>